<dbReference type="Pfam" id="PF02899">
    <property type="entry name" value="Phage_int_SAM_1"/>
    <property type="match status" value="1"/>
</dbReference>
<dbReference type="Pfam" id="PF00589">
    <property type="entry name" value="Phage_integrase"/>
    <property type="match status" value="1"/>
</dbReference>
<proteinExistence type="inferred from homology"/>
<keyword evidence="3" id="KW-0229">DNA integration</keyword>
<dbReference type="InterPro" id="IPR010998">
    <property type="entry name" value="Integrase_recombinase_N"/>
</dbReference>
<comment type="function">
    <text evidence="1">Site-specific tyrosine recombinase, which acts by catalyzing the cutting and rejoining of the recombining DNA molecules.</text>
</comment>
<evidence type="ECO:0000313" key="9">
    <source>
        <dbReference type="EMBL" id="KAF1086381.1"/>
    </source>
</evidence>
<comment type="caution">
    <text evidence="9">The sequence shown here is derived from an EMBL/GenBank/DDBJ whole genome shotgun (WGS) entry which is preliminary data.</text>
</comment>
<dbReference type="PANTHER" id="PTHR30349:SF64">
    <property type="entry name" value="PROPHAGE INTEGRASE INTD-RELATED"/>
    <property type="match status" value="1"/>
</dbReference>
<accession>A0A9D3AZC0</accession>
<evidence type="ECO:0000313" key="10">
    <source>
        <dbReference type="Proteomes" id="UP000798488"/>
    </source>
</evidence>
<dbReference type="InterPro" id="IPR044068">
    <property type="entry name" value="CB"/>
</dbReference>
<evidence type="ECO:0000256" key="1">
    <source>
        <dbReference type="ARBA" id="ARBA00003283"/>
    </source>
</evidence>
<keyword evidence="4 6" id="KW-0238">DNA-binding</keyword>
<dbReference type="Gene3D" id="1.10.443.10">
    <property type="entry name" value="Intergrase catalytic core"/>
    <property type="match status" value="1"/>
</dbReference>
<dbReference type="RefSeq" id="WP_161820546.1">
    <property type="nucleotide sequence ID" value="NZ_LSRS01000001.1"/>
</dbReference>
<dbReference type="PANTHER" id="PTHR30349">
    <property type="entry name" value="PHAGE INTEGRASE-RELATED"/>
    <property type="match status" value="1"/>
</dbReference>
<dbReference type="AlphaFoldDB" id="A0A9D3AZC0"/>
<evidence type="ECO:0000256" key="5">
    <source>
        <dbReference type="ARBA" id="ARBA00023172"/>
    </source>
</evidence>
<evidence type="ECO:0000256" key="3">
    <source>
        <dbReference type="ARBA" id="ARBA00022908"/>
    </source>
</evidence>
<feature type="domain" description="Core-binding (CB)" evidence="8">
    <location>
        <begin position="3"/>
        <end position="87"/>
    </location>
</feature>
<dbReference type="InterPro" id="IPR011010">
    <property type="entry name" value="DNA_brk_join_enz"/>
</dbReference>
<evidence type="ECO:0000256" key="2">
    <source>
        <dbReference type="ARBA" id="ARBA00008857"/>
    </source>
</evidence>
<dbReference type="InterPro" id="IPR004107">
    <property type="entry name" value="Integrase_SAM-like_N"/>
</dbReference>
<dbReference type="EMBL" id="LSRS01000001">
    <property type="protein sequence ID" value="KAF1086381.1"/>
    <property type="molecule type" value="Genomic_DNA"/>
</dbReference>
<protein>
    <submittedName>
        <fullName evidence="9">Tyrosine recombinase XerC</fullName>
    </submittedName>
</protein>
<keyword evidence="10" id="KW-1185">Reference proteome</keyword>
<dbReference type="GO" id="GO:0003677">
    <property type="term" value="F:DNA binding"/>
    <property type="evidence" value="ECO:0007669"/>
    <property type="project" value="UniProtKB-UniRule"/>
</dbReference>
<dbReference type="GO" id="GO:0015074">
    <property type="term" value="P:DNA integration"/>
    <property type="evidence" value="ECO:0007669"/>
    <property type="project" value="UniProtKB-KW"/>
</dbReference>
<dbReference type="PROSITE" id="PS51898">
    <property type="entry name" value="TYR_RECOMBINASE"/>
    <property type="match status" value="1"/>
</dbReference>
<dbReference type="OrthoDB" id="9771888at2"/>
<dbReference type="SUPFAM" id="SSF56349">
    <property type="entry name" value="DNA breaking-rejoining enzymes"/>
    <property type="match status" value="1"/>
</dbReference>
<dbReference type="InterPro" id="IPR002104">
    <property type="entry name" value="Integrase_catalytic"/>
</dbReference>
<organism evidence="9 10">
    <name type="scientific">Sporotomaculum syntrophicum</name>
    <dbReference type="NCBI Taxonomy" id="182264"/>
    <lineage>
        <taxon>Bacteria</taxon>
        <taxon>Bacillati</taxon>
        <taxon>Bacillota</taxon>
        <taxon>Clostridia</taxon>
        <taxon>Eubacteriales</taxon>
        <taxon>Desulfallaceae</taxon>
        <taxon>Sporotomaculum</taxon>
    </lineage>
</organism>
<gene>
    <name evidence="9" type="primary">xerC_3</name>
    <name evidence="9" type="ORF">SPSYN_00099</name>
</gene>
<evidence type="ECO:0000256" key="4">
    <source>
        <dbReference type="ARBA" id="ARBA00023125"/>
    </source>
</evidence>
<evidence type="ECO:0000259" key="7">
    <source>
        <dbReference type="PROSITE" id="PS51898"/>
    </source>
</evidence>
<name>A0A9D3AZC0_9FIRM</name>
<reference evidence="9" key="1">
    <citation type="submission" date="2016-02" db="EMBL/GenBank/DDBJ databases">
        <title>Draft Genome Sequence of Sporotomaculum syntrophicum Strain FB, a Syntrophic Benzoate Degrader.</title>
        <authorList>
            <person name="Nobu M.K."/>
            <person name="Narihiro T."/>
            <person name="Qiu Y.-L."/>
            <person name="Ohashi A."/>
            <person name="Liu W.-T."/>
            <person name="Yuji S."/>
        </authorList>
    </citation>
    <scope>NUCLEOTIDE SEQUENCE</scope>
    <source>
        <strain evidence="9">FB</strain>
    </source>
</reference>
<dbReference type="GO" id="GO:0006310">
    <property type="term" value="P:DNA recombination"/>
    <property type="evidence" value="ECO:0007669"/>
    <property type="project" value="UniProtKB-KW"/>
</dbReference>
<dbReference type="PROSITE" id="PS51900">
    <property type="entry name" value="CB"/>
    <property type="match status" value="1"/>
</dbReference>
<dbReference type="CDD" id="cd00397">
    <property type="entry name" value="DNA_BRE_C"/>
    <property type="match status" value="1"/>
</dbReference>
<dbReference type="InterPro" id="IPR050090">
    <property type="entry name" value="Tyrosine_recombinase_XerCD"/>
</dbReference>
<dbReference type="Gene3D" id="1.10.150.130">
    <property type="match status" value="1"/>
</dbReference>
<evidence type="ECO:0000256" key="6">
    <source>
        <dbReference type="PROSITE-ProRule" id="PRU01248"/>
    </source>
</evidence>
<comment type="similarity">
    <text evidence="2">Belongs to the 'phage' integrase family.</text>
</comment>
<dbReference type="InterPro" id="IPR013762">
    <property type="entry name" value="Integrase-like_cat_sf"/>
</dbReference>
<evidence type="ECO:0000259" key="8">
    <source>
        <dbReference type="PROSITE" id="PS51900"/>
    </source>
</evidence>
<dbReference type="Proteomes" id="UP000798488">
    <property type="component" value="Unassembled WGS sequence"/>
</dbReference>
<sequence length="302" mass="34772">MESKLRELVKDYLLDLKMQNNAKSTILNHSHFLSKFIHFIEANNLDFTKVTPQQIRLFRNNNIEEGLKPKTVNNTVSAVKRFYDFVIEEGEITGNPVNTRRLRVKEGQTLPRYMTAKELEIFNRWLTTIPELVALGFHTMLATGLRLSEMTALTCGDLIRLDTSGYILRVKHGKGNKERYVPVMDADVARKLVKLRQDRLLNDLLIGINAREYGHWARECKKQTGLDFQPHRCRHTVATQLLQKGVAIDKVQEVLGHENISTTRRYARTAPEAILELAAKADRVEETQAIYNLLIDEIFSEE</sequence>
<keyword evidence="5" id="KW-0233">DNA recombination</keyword>
<feature type="domain" description="Tyr recombinase" evidence="7">
    <location>
        <begin position="109"/>
        <end position="279"/>
    </location>
</feature>